<organism evidence="1 2">
    <name type="scientific">Lysinibacillus irui</name>
    <dbReference type="NCBI Taxonomy" id="2998077"/>
    <lineage>
        <taxon>Bacteria</taxon>
        <taxon>Bacillati</taxon>
        <taxon>Bacillota</taxon>
        <taxon>Bacilli</taxon>
        <taxon>Bacillales</taxon>
        <taxon>Bacillaceae</taxon>
        <taxon>Lysinibacillus</taxon>
    </lineage>
</organism>
<dbReference type="Proteomes" id="UP001219585">
    <property type="component" value="Plasmid unnamed"/>
</dbReference>
<gene>
    <name evidence="1" type="ORF">OU989_22665</name>
</gene>
<sequence>MPTVKMKVEIYFSKAQGTIIGNLRILGLIDMWVLLSTNYKGPDKILGVIEKVNGSGKLASQRVELPAELSAFIGRLIDTNFEAPTQEQLLNKLATVANKSISSLEVLFDHMEKDMQNVSKKYQHIQENSMKAIEQIYLKYLRDFANFLGVTLDIENTSSLLWERGFRKILETHATKEIISKEVQEALSNLLVTFLEEINKEGEATRA</sequence>
<dbReference type="EMBL" id="CP113528">
    <property type="protein sequence ID" value="WDV09329.1"/>
    <property type="molecule type" value="Genomic_DNA"/>
</dbReference>
<dbReference type="AlphaFoldDB" id="A0AAJ5RUF2"/>
<evidence type="ECO:0000313" key="2">
    <source>
        <dbReference type="Proteomes" id="UP001219585"/>
    </source>
</evidence>
<dbReference type="KEGG" id="liu:OU989_22665"/>
<proteinExistence type="predicted"/>
<evidence type="ECO:0000313" key="1">
    <source>
        <dbReference type="EMBL" id="WDV09329.1"/>
    </source>
</evidence>
<name>A0AAJ5RUF2_9BACI</name>
<dbReference type="RefSeq" id="WP_274797546.1">
    <property type="nucleotide sequence ID" value="NZ_CP113528.1"/>
</dbReference>
<reference evidence="1" key="1">
    <citation type="submission" date="2022-11" db="EMBL/GenBank/DDBJ databases">
        <title>Lysinibacillus irui.</title>
        <authorList>
            <person name="Akintayo S.O."/>
        </authorList>
    </citation>
    <scope>NUCLEOTIDE SEQUENCE</scope>
    <source>
        <strain evidence="1">IRB4-01</strain>
        <plasmid evidence="1">unnamed</plasmid>
    </source>
</reference>
<accession>A0AAJ5RUF2</accession>
<geneLocation type="plasmid" evidence="1 2">
    <name>unnamed</name>
</geneLocation>
<keyword evidence="1" id="KW-0614">Plasmid</keyword>
<protein>
    <submittedName>
        <fullName evidence="1">Uncharacterized protein</fullName>
    </submittedName>
</protein>